<evidence type="ECO:0000313" key="4">
    <source>
        <dbReference type="Proteomes" id="UP000035366"/>
    </source>
</evidence>
<dbReference type="InterPro" id="IPR036457">
    <property type="entry name" value="PPM-type-like_dom_sf"/>
</dbReference>
<dbReference type="RefSeq" id="WP_208897703.1">
    <property type="nucleotide sequence ID" value="NZ_CP011497.1"/>
</dbReference>
<keyword evidence="1" id="KW-0378">Hydrolase</keyword>
<dbReference type="PANTHER" id="PTHR43156">
    <property type="entry name" value="STAGE II SPORULATION PROTEIN E-RELATED"/>
    <property type="match status" value="1"/>
</dbReference>
<evidence type="ECO:0000313" key="3">
    <source>
        <dbReference type="EMBL" id="AKJ09542.1"/>
    </source>
</evidence>
<proteinExistence type="predicted"/>
<dbReference type="PANTHER" id="PTHR43156:SF2">
    <property type="entry name" value="STAGE II SPORULATION PROTEIN E"/>
    <property type="match status" value="1"/>
</dbReference>
<dbReference type="Proteomes" id="UP000035366">
    <property type="component" value="Chromosome"/>
</dbReference>
<dbReference type="Gene3D" id="3.60.40.10">
    <property type="entry name" value="PPM-type phosphatase domain"/>
    <property type="match status" value="1"/>
</dbReference>
<dbReference type="InterPro" id="IPR001932">
    <property type="entry name" value="PPM-type_phosphatase-like_dom"/>
</dbReference>
<accession>A0ABN4GCD8</accession>
<organism evidence="3 4">
    <name type="scientific">Streptomyces incarnatus</name>
    <dbReference type="NCBI Taxonomy" id="665007"/>
    <lineage>
        <taxon>Bacteria</taxon>
        <taxon>Bacillati</taxon>
        <taxon>Actinomycetota</taxon>
        <taxon>Actinomycetes</taxon>
        <taxon>Kitasatosporales</taxon>
        <taxon>Streptomycetaceae</taxon>
        <taxon>Streptomyces</taxon>
    </lineage>
</organism>
<dbReference type="InterPro" id="IPR052016">
    <property type="entry name" value="Bact_Sigma-Reg"/>
</dbReference>
<gene>
    <name evidence="3" type="ORF">ABB07_05770</name>
</gene>
<dbReference type="EMBL" id="CP011497">
    <property type="protein sequence ID" value="AKJ09542.1"/>
    <property type="molecule type" value="Genomic_DNA"/>
</dbReference>
<protein>
    <recommendedName>
        <fullName evidence="2">PPM-type phosphatase domain-containing protein</fullName>
    </recommendedName>
</protein>
<sequence length="111" mass="11809">MTADVTLPEGRLLALYTDGLIEARDRDIDPGMKALREALARPAPSLDSLCDAVLQALPPNGHADDVRLAVPRLTQVRALRPISAPATGSVQAMFSRPRSCLHPLSSGTAIE</sequence>
<dbReference type="Pfam" id="PF07228">
    <property type="entry name" value="SpoIIE"/>
    <property type="match status" value="1"/>
</dbReference>
<evidence type="ECO:0000256" key="1">
    <source>
        <dbReference type="ARBA" id="ARBA00022801"/>
    </source>
</evidence>
<feature type="domain" description="PPM-type phosphatase" evidence="2">
    <location>
        <begin position="3"/>
        <end position="70"/>
    </location>
</feature>
<name>A0ABN4GCD8_9ACTN</name>
<reference evidence="3 4" key="1">
    <citation type="journal article" date="2015" name="ISME J.">
        <title>Draft Genome Sequence of Streptomyces incarnatus NRRL8089, which Produces the Nucleoside Antibiotic Sinefungin.</title>
        <authorList>
            <person name="Oshima K."/>
            <person name="Hattori M."/>
            <person name="Shimizu H."/>
            <person name="Fukuda K."/>
            <person name="Nemoto M."/>
            <person name="Inagaki K."/>
            <person name="Tamura T."/>
        </authorList>
    </citation>
    <scope>NUCLEOTIDE SEQUENCE [LARGE SCALE GENOMIC DNA]</scope>
    <source>
        <strain evidence="3 4">NRRL 8089</strain>
    </source>
</reference>
<evidence type="ECO:0000259" key="2">
    <source>
        <dbReference type="Pfam" id="PF07228"/>
    </source>
</evidence>
<keyword evidence="4" id="KW-1185">Reference proteome</keyword>